<evidence type="ECO:0000313" key="9">
    <source>
        <dbReference type="EMBL" id="GAA2584469.1"/>
    </source>
</evidence>
<dbReference type="SUPFAM" id="SSF53790">
    <property type="entry name" value="Tetrapyrrole methylase"/>
    <property type="match status" value="1"/>
</dbReference>
<evidence type="ECO:0000256" key="3">
    <source>
        <dbReference type="ARBA" id="ARBA00022603"/>
    </source>
</evidence>
<keyword evidence="5 6" id="KW-0949">S-adenosyl-L-methionine</keyword>
<evidence type="ECO:0000256" key="2">
    <source>
        <dbReference type="ARBA" id="ARBA00022552"/>
    </source>
</evidence>
<dbReference type="PROSITE" id="PS01296">
    <property type="entry name" value="RSMI"/>
    <property type="match status" value="1"/>
</dbReference>
<evidence type="ECO:0000259" key="7">
    <source>
        <dbReference type="Pfam" id="PF00590"/>
    </source>
</evidence>
<protein>
    <recommendedName>
        <fullName evidence="6">Ribosomal RNA small subunit methyltransferase I</fullName>
        <ecNumber evidence="6">2.1.1.198</ecNumber>
    </recommendedName>
    <alternativeName>
        <fullName evidence="6">16S rRNA 2'-O-ribose C1402 methyltransferase</fullName>
    </alternativeName>
    <alternativeName>
        <fullName evidence="6">rRNA (cytidine-2'-O-)-methyltransferase RsmI</fullName>
    </alternativeName>
</protein>
<dbReference type="EC" id="2.1.1.198" evidence="6"/>
<dbReference type="InterPro" id="IPR008189">
    <property type="entry name" value="rRNA_ssu_MeTfrase_I"/>
</dbReference>
<dbReference type="PANTHER" id="PTHR46111:SF1">
    <property type="entry name" value="RIBOSOMAL RNA SMALL SUBUNIT METHYLTRANSFERASE I"/>
    <property type="match status" value="1"/>
</dbReference>
<dbReference type="InterPro" id="IPR053910">
    <property type="entry name" value="RsmI_HTH"/>
</dbReference>
<keyword evidence="3 6" id="KW-0489">Methyltransferase</keyword>
<proteinExistence type="inferred from homology"/>
<feature type="domain" description="Tetrapyrrole methylase" evidence="7">
    <location>
        <begin position="1"/>
        <end position="202"/>
    </location>
</feature>
<sequence>MIILAATPIGNLGDATRRLVEALEAATVIAAEDTRTTQRLLAGLGVANRPQLIALHDHNEKQRAAELARRAATEDVLVLSDAGMPTVSDPGYGLVAEAVAHGVEVIALPGPSAVLTALAVSGLPTDRFAFEGFVPRKQGERRAMFARLAAEERTLVFFEAPTRLADTLADLADAFGADRPASVSRELTKLYEQTVRGPLSELVAWAADGVRGELVIVVGGAERARVAFPDAVTQVLEIVRTGTRLKDAAGEVAEATGHSSRELYQAALAVRG</sequence>
<evidence type="ECO:0000313" key="10">
    <source>
        <dbReference type="Proteomes" id="UP001500274"/>
    </source>
</evidence>
<gene>
    <name evidence="6 9" type="primary">rsmI</name>
    <name evidence="9" type="ORF">GCM10009862_24440</name>
</gene>
<comment type="similarity">
    <text evidence="6">Belongs to the methyltransferase superfamily. RsmI family.</text>
</comment>
<dbReference type="InterPro" id="IPR014777">
    <property type="entry name" value="4pyrrole_Mease_sub1"/>
</dbReference>
<comment type="catalytic activity">
    <reaction evidence="6">
        <text>cytidine(1402) in 16S rRNA + S-adenosyl-L-methionine = 2'-O-methylcytidine(1402) in 16S rRNA + S-adenosyl-L-homocysteine + H(+)</text>
        <dbReference type="Rhea" id="RHEA:42924"/>
        <dbReference type="Rhea" id="RHEA-COMP:10285"/>
        <dbReference type="Rhea" id="RHEA-COMP:10286"/>
        <dbReference type="ChEBI" id="CHEBI:15378"/>
        <dbReference type="ChEBI" id="CHEBI:57856"/>
        <dbReference type="ChEBI" id="CHEBI:59789"/>
        <dbReference type="ChEBI" id="CHEBI:74495"/>
        <dbReference type="ChEBI" id="CHEBI:82748"/>
        <dbReference type="EC" id="2.1.1.198"/>
    </reaction>
</comment>
<comment type="caution">
    <text evidence="9">The sequence shown here is derived from an EMBL/GenBank/DDBJ whole genome shotgun (WGS) entry which is preliminary data.</text>
</comment>
<dbReference type="RefSeq" id="WP_344229880.1">
    <property type="nucleotide sequence ID" value="NZ_BAAARI010000015.1"/>
</dbReference>
<dbReference type="Proteomes" id="UP001500274">
    <property type="component" value="Unassembled WGS sequence"/>
</dbReference>
<dbReference type="HAMAP" id="MF_01877">
    <property type="entry name" value="16SrRNA_methyltr_I"/>
    <property type="match status" value="1"/>
</dbReference>
<organism evidence="9 10">
    <name type="scientific">Microbacterium binotii</name>
    <dbReference type="NCBI Taxonomy" id="462710"/>
    <lineage>
        <taxon>Bacteria</taxon>
        <taxon>Bacillati</taxon>
        <taxon>Actinomycetota</taxon>
        <taxon>Actinomycetes</taxon>
        <taxon>Micrococcales</taxon>
        <taxon>Microbacteriaceae</taxon>
        <taxon>Microbacterium</taxon>
    </lineage>
</organism>
<evidence type="ECO:0000256" key="4">
    <source>
        <dbReference type="ARBA" id="ARBA00022679"/>
    </source>
</evidence>
<dbReference type="NCBIfam" id="TIGR00096">
    <property type="entry name" value="16S rRNA (cytidine(1402)-2'-O)-methyltransferase"/>
    <property type="match status" value="1"/>
</dbReference>
<dbReference type="CDD" id="cd11648">
    <property type="entry name" value="RsmI"/>
    <property type="match status" value="1"/>
</dbReference>
<dbReference type="EMBL" id="BAAARI010000015">
    <property type="protein sequence ID" value="GAA2584469.1"/>
    <property type="molecule type" value="Genomic_DNA"/>
</dbReference>
<comment type="function">
    <text evidence="6">Catalyzes the 2'-O-methylation of the ribose of cytidine 1402 (C1402) in 16S rRNA.</text>
</comment>
<name>A0ABP6BSR1_9MICO</name>
<dbReference type="Gene3D" id="3.40.1010.10">
    <property type="entry name" value="Cobalt-precorrin-4 Transmethylase, Domain 1"/>
    <property type="match status" value="1"/>
</dbReference>
<dbReference type="InterPro" id="IPR035996">
    <property type="entry name" value="4pyrrol_Methylase_sf"/>
</dbReference>
<dbReference type="InterPro" id="IPR014776">
    <property type="entry name" value="4pyrrole_Mease_sub2"/>
</dbReference>
<evidence type="ECO:0000256" key="1">
    <source>
        <dbReference type="ARBA" id="ARBA00022490"/>
    </source>
</evidence>
<keyword evidence="1 6" id="KW-0963">Cytoplasm</keyword>
<evidence type="ECO:0000256" key="5">
    <source>
        <dbReference type="ARBA" id="ARBA00022691"/>
    </source>
</evidence>
<dbReference type="Pfam" id="PF00590">
    <property type="entry name" value="TP_methylase"/>
    <property type="match status" value="1"/>
</dbReference>
<keyword evidence="2 6" id="KW-0698">rRNA processing</keyword>
<dbReference type="InterPro" id="IPR018063">
    <property type="entry name" value="SAM_MeTrfase_RsmI_CS"/>
</dbReference>
<dbReference type="PIRSF" id="PIRSF005917">
    <property type="entry name" value="MTase_YraL"/>
    <property type="match status" value="1"/>
</dbReference>
<keyword evidence="10" id="KW-1185">Reference proteome</keyword>
<dbReference type="InterPro" id="IPR000878">
    <property type="entry name" value="4pyrrol_Mease"/>
</dbReference>
<accession>A0ABP6BSR1</accession>
<dbReference type="Gene3D" id="3.30.950.10">
    <property type="entry name" value="Methyltransferase, Cobalt-precorrin-4 Transmethylase, Domain 2"/>
    <property type="match status" value="1"/>
</dbReference>
<dbReference type="Pfam" id="PF23016">
    <property type="entry name" value="RsmI_C"/>
    <property type="match status" value="1"/>
</dbReference>
<reference evidence="10" key="1">
    <citation type="journal article" date="2019" name="Int. J. Syst. Evol. Microbiol.">
        <title>The Global Catalogue of Microorganisms (GCM) 10K type strain sequencing project: providing services to taxonomists for standard genome sequencing and annotation.</title>
        <authorList>
            <consortium name="The Broad Institute Genomics Platform"/>
            <consortium name="The Broad Institute Genome Sequencing Center for Infectious Disease"/>
            <person name="Wu L."/>
            <person name="Ma J."/>
        </authorList>
    </citation>
    <scope>NUCLEOTIDE SEQUENCE [LARGE SCALE GENOMIC DNA]</scope>
    <source>
        <strain evidence="10">JCM 16365</strain>
    </source>
</reference>
<dbReference type="PANTHER" id="PTHR46111">
    <property type="entry name" value="RIBOSOMAL RNA SMALL SUBUNIT METHYLTRANSFERASE I"/>
    <property type="match status" value="1"/>
</dbReference>
<evidence type="ECO:0000259" key="8">
    <source>
        <dbReference type="Pfam" id="PF23016"/>
    </source>
</evidence>
<comment type="subcellular location">
    <subcellularLocation>
        <location evidence="6">Cytoplasm</location>
    </subcellularLocation>
</comment>
<evidence type="ECO:0000256" key="6">
    <source>
        <dbReference type="HAMAP-Rule" id="MF_01877"/>
    </source>
</evidence>
<feature type="domain" description="RsmI HTH" evidence="8">
    <location>
        <begin position="229"/>
        <end position="269"/>
    </location>
</feature>
<keyword evidence="4 6" id="KW-0808">Transferase</keyword>